<accession>A0A1V6RME4</accession>
<comment type="caution">
    <text evidence="1">The sequence shown here is derived from an EMBL/GenBank/DDBJ whole genome shotgun (WGS) entry which is preliminary data.</text>
</comment>
<evidence type="ECO:0000313" key="1">
    <source>
        <dbReference type="EMBL" id="OQE02955.1"/>
    </source>
</evidence>
<dbReference type="Proteomes" id="UP000191518">
    <property type="component" value="Unassembled WGS sequence"/>
</dbReference>
<protein>
    <submittedName>
        <fullName evidence="1">Uncharacterized protein</fullName>
    </submittedName>
</protein>
<keyword evidence="2" id="KW-1185">Reference proteome</keyword>
<gene>
    <name evidence="1" type="ORF">PENVUL_c036G05734</name>
</gene>
<name>A0A1V6RME4_9EURO</name>
<dbReference type="EMBL" id="MDYP01000036">
    <property type="protein sequence ID" value="OQE02955.1"/>
    <property type="molecule type" value="Genomic_DNA"/>
</dbReference>
<organism evidence="1 2">
    <name type="scientific">Penicillium vulpinum</name>
    <dbReference type="NCBI Taxonomy" id="29845"/>
    <lineage>
        <taxon>Eukaryota</taxon>
        <taxon>Fungi</taxon>
        <taxon>Dikarya</taxon>
        <taxon>Ascomycota</taxon>
        <taxon>Pezizomycotina</taxon>
        <taxon>Eurotiomycetes</taxon>
        <taxon>Eurotiomycetidae</taxon>
        <taxon>Eurotiales</taxon>
        <taxon>Aspergillaceae</taxon>
        <taxon>Penicillium</taxon>
    </lineage>
</organism>
<dbReference type="OrthoDB" id="5273847at2759"/>
<evidence type="ECO:0000313" key="2">
    <source>
        <dbReference type="Proteomes" id="UP000191518"/>
    </source>
</evidence>
<reference evidence="2" key="1">
    <citation type="journal article" date="2017" name="Nat. Microbiol.">
        <title>Global analysis of biosynthetic gene clusters reveals vast potential of secondary metabolite production in Penicillium species.</title>
        <authorList>
            <person name="Nielsen J.C."/>
            <person name="Grijseels S."/>
            <person name="Prigent S."/>
            <person name="Ji B."/>
            <person name="Dainat J."/>
            <person name="Nielsen K.F."/>
            <person name="Frisvad J.C."/>
            <person name="Workman M."/>
            <person name="Nielsen J."/>
        </authorList>
    </citation>
    <scope>NUCLEOTIDE SEQUENCE [LARGE SCALE GENOMIC DNA]</scope>
    <source>
        <strain evidence="2">IBT 29486</strain>
    </source>
</reference>
<sequence>MVGAPISISSENNTRFDDLLWDRAAGKVQCDRPYRFDIATPPSLGNDICTRCRAVHNLSPPQTITIASELVEIVVSVLAEDEHSFITGFKLVYGKISPGMLLAIKFLKSRSKLIFAVNRW</sequence>
<dbReference type="AlphaFoldDB" id="A0A1V6RME4"/>
<dbReference type="STRING" id="29845.A0A1V6RME4"/>
<proteinExistence type="predicted"/>